<dbReference type="SUPFAM" id="SSF46785">
    <property type="entry name" value="Winged helix' DNA-binding domain"/>
    <property type="match status" value="1"/>
</dbReference>
<dbReference type="InterPro" id="IPR058163">
    <property type="entry name" value="LysR-type_TF_proteobact-type"/>
</dbReference>
<dbReference type="GO" id="GO:0003700">
    <property type="term" value="F:DNA-binding transcription factor activity"/>
    <property type="evidence" value="ECO:0007669"/>
    <property type="project" value="InterPro"/>
</dbReference>
<organism evidence="6 7">
    <name type="scientific">Paraburkholderia sartisoli</name>
    <dbReference type="NCBI Taxonomy" id="83784"/>
    <lineage>
        <taxon>Bacteria</taxon>
        <taxon>Pseudomonadati</taxon>
        <taxon>Pseudomonadota</taxon>
        <taxon>Betaproteobacteria</taxon>
        <taxon>Burkholderiales</taxon>
        <taxon>Burkholderiaceae</taxon>
        <taxon>Paraburkholderia</taxon>
    </lineage>
</organism>
<evidence type="ECO:0000256" key="1">
    <source>
        <dbReference type="ARBA" id="ARBA00009437"/>
    </source>
</evidence>
<sequence>MKSATQGAKGYRRLIPSLTALVEFEAVARLSSFTLAANELGVTQAAVSRQVRLLEESLGVHLFHRLHRSIKLTREGEALYLVVAESMQRIAGVFDRLADGSEQQELVLATTAAFSQFWVLPRLPELKRLQPQLKLRLTTQMFTADLRHNEVDIAVRFGNGKWRDGTSSLLFDEEVFPVCSPAWLQENGSPHSLAELAKTQLIDSDSTSEGWMGWETWFEAVGLRPPRLQYALRCSLYTDTIQAALHGQGVALGWHRLLTRHLESGTLVRLTEATVKVSDSYFVVIPHGRAITPTTNRVIEWLRGDVAVSSHQDE</sequence>
<evidence type="ECO:0000259" key="5">
    <source>
        <dbReference type="PROSITE" id="PS50931"/>
    </source>
</evidence>
<dbReference type="PROSITE" id="PS50931">
    <property type="entry name" value="HTH_LYSR"/>
    <property type="match status" value="1"/>
</dbReference>
<dbReference type="RefSeq" id="WP_090536586.1">
    <property type="nucleotide sequence ID" value="NZ_FNRQ01000008.1"/>
</dbReference>
<gene>
    <name evidence="6" type="ORF">SAMN05192564_108119</name>
</gene>
<dbReference type="Gene3D" id="1.10.10.10">
    <property type="entry name" value="Winged helix-like DNA-binding domain superfamily/Winged helix DNA-binding domain"/>
    <property type="match status" value="1"/>
</dbReference>
<feature type="domain" description="HTH lysR-type" evidence="5">
    <location>
        <begin position="16"/>
        <end position="73"/>
    </location>
</feature>
<keyword evidence="4" id="KW-0804">Transcription</keyword>
<proteinExistence type="inferred from homology"/>
<dbReference type="GO" id="GO:0003677">
    <property type="term" value="F:DNA binding"/>
    <property type="evidence" value="ECO:0007669"/>
    <property type="project" value="UniProtKB-KW"/>
</dbReference>
<evidence type="ECO:0000256" key="3">
    <source>
        <dbReference type="ARBA" id="ARBA00023125"/>
    </source>
</evidence>
<dbReference type="InterPro" id="IPR005119">
    <property type="entry name" value="LysR_subst-bd"/>
</dbReference>
<dbReference type="EMBL" id="FNRQ01000008">
    <property type="protein sequence ID" value="SEB19750.1"/>
    <property type="molecule type" value="Genomic_DNA"/>
</dbReference>
<dbReference type="Pfam" id="PF00126">
    <property type="entry name" value="HTH_1"/>
    <property type="match status" value="1"/>
</dbReference>
<evidence type="ECO:0000313" key="7">
    <source>
        <dbReference type="Proteomes" id="UP000198638"/>
    </source>
</evidence>
<dbReference type="OrthoDB" id="8688993at2"/>
<dbReference type="Gene3D" id="3.40.190.10">
    <property type="entry name" value="Periplasmic binding protein-like II"/>
    <property type="match status" value="2"/>
</dbReference>
<name>A0A1H4HE64_9BURK</name>
<dbReference type="Pfam" id="PF03466">
    <property type="entry name" value="LysR_substrate"/>
    <property type="match status" value="1"/>
</dbReference>
<keyword evidence="7" id="KW-1185">Reference proteome</keyword>
<dbReference type="PANTHER" id="PTHR30537">
    <property type="entry name" value="HTH-TYPE TRANSCRIPTIONAL REGULATOR"/>
    <property type="match status" value="1"/>
</dbReference>
<comment type="similarity">
    <text evidence="1">Belongs to the LysR transcriptional regulatory family.</text>
</comment>
<dbReference type="AlphaFoldDB" id="A0A1H4HE64"/>
<accession>A0A1H4HE64</accession>
<reference evidence="7" key="1">
    <citation type="submission" date="2016-10" db="EMBL/GenBank/DDBJ databases">
        <authorList>
            <person name="Varghese N."/>
            <person name="Submissions S."/>
        </authorList>
    </citation>
    <scope>NUCLEOTIDE SEQUENCE [LARGE SCALE GENOMIC DNA]</scope>
    <source>
        <strain evidence="7">LMG 24000</strain>
    </source>
</reference>
<dbReference type="PRINTS" id="PR00039">
    <property type="entry name" value="HTHLYSR"/>
</dbReference>
<dbReference type="Proteomes" id="UP000198638">
    <property type="component" value="Unassembled WGS sequence"/>
</dbReference>
<dbReference type="PANTHER" id="PTHR30537:SF5">
    <property type="entry name" value="HTH-TYPE TRANSCRIPTIONAL ACTIVATOR TTDR-RELATED"/>
    <property type="match status" value="1"/>
</dbReference>
<dbReference type="InterPro" id="IPR036390">
    <property type="entry name" value="WH_DNA-bd_sf"/>
</dbReference>
<keyword evidence="2" id="KW-0805">Transcription regulation</keyword>
<evidence type="ECO:0000313" key="6">
    <source>
        <dbReference type="EMBL" id="SEB19750.1"/>
    </source>
</evidence>
<dbReference type="SUPFAM" id="SSF53850">
    <property type="entry name" value="Periplasmic binding protein-like II"/>
    <property type="match status" value="1"/>
</dbReference>
<dbReference type="InterPro" id="IPR000847">
    <property type="entry name" value="LysR_HTH_N"/>
</dbReference>
<dbReference type="FunFam" id="1.10.10.10:FF:000001">
    <property type="entry name" value="LysR family transcriptional regulator"/>
    <property type="match status" value="1"/>
</dbReference>
<evidence type="ECO:0000256" key="4">
    <source>
        <dbReference type="ARBA" id="ARBA00023163"/>
    </source>
</evidence>
<keyword evidence="3 6" id="KW-0238">DNA-binding</keyword>
<protein>
    <submittedName>
        <fullName evidence="6">DNA-binding transcriptional regulator, LysR family</fullName>
    </submittedName>
</protein>
<evidence type="ECO:0000256" key="2">
    <source>
        <dbReference type="ARBA" id="ARBA00023015"/>
    </source>
</evidence>
<dbReference type="STRING" id="83784.SAMN05192564_108119"/>
<dbReference type="InterPro" id="IPR036388">
    <property type="entry name" value="WH-like_DNA-bd_sf"/>
</dbReference>
<dbReference type="CDD" id="cd08432">
    <property type="entry name" value="PBP2_GcdR_TrpI_HvrB_AmpR_like"/>
    <property type="match status" value="1"/>
</dbReference>